<keyword evidence="2" id="KW-0472">Membrane</keyword>
<keyword evidence="4" id="KW-1185">Reference proteome</keyword>
<dbReference type="Proteomes" id="UP000199155">
    <property type="component" value="Unassembled WGS sequence"/>
</dbReference>
<dbReference type="AlphaFoldDB" id="A0A1G9GQH8"/>
<evidence type="ECO:0000313" key="3">
    <source>
        <dbReference type="EMBL" id="SDL02914.1"/>
    </source>
</evidence>
<organism evidence="3 4">
    <name type="scientific">Streptomyces indicus</name>
    <dbReference type="NCBI Taxonomy" id="417292"/>
    <lineage>
        <taxon>Bacteria</taxon>
        <taxon>Bacillati</taxon>
        <taxon>Actinomycetota</taxon>
        <taxon>Actinomycetes</taxon>
        <taxon>Kitasatosporales</taxon>
        <taxon>Streptomycetaceae</taxon>
        <taxon>Streptomyces</taxon>
    </lineage>
</organism>
<feature type="transmembrane region" description="Helical" evidence="2">
    <location>
        <begin position="75"/>
        <end position="95"/>
    </location>
</feature>
<feature type="transmembrane region" description="Helical" evidence="2">
    <location>
        <begin position="6"/>
        <end position="30"/>
    </location>
</feature>
<dbReference type="RefSeq" id="WP_093615840.1">
    <property type="nucleotide sequence ID" value="NZ_FNFF01000016.1"/>
</dbReference>
<sequence length="120" mass="12365">MSSTTSWILLGACTVLLLTPSLAMMAGWIPGMIRHRPGPVRLLGAAGIALYGAALCEFVPRLADADEDMITAGEYGAVAMCAMTAVMGAAYDMLLGPSSPLERGQAVRRAAPGKPAEGTN</sequence>
<keyword evidence="2" id="KW-0812">Transmembrane</keyword>
<feature type="transmembrane region" description="Helical" evidence="2">
    <location>
        <begin position="42"/>
        <end position="63"/>
    </location>
</feature>
<accession>A0A1G9GQH8</accession>
<gene>
    <name evidence="3" type="ORF">SAMN05421806_116148</name>
</gene>
<evidence type="ECO:0000256" key="2">
    <source>
        <dbReference type="SAM" id="Phobius"/>
    </source>
</evidence>
<evidence type="ECO:0000256" key="1">
    <source>
        <dbReference type="SAM" id="MobiDB-lite"/>
    </source>
</evidence>
<feature type="region of interest" description="Disordered" evidence="1">
    <location>
        <begin position="98"/>
        <end position="120"/>
    </location>
</feature>
<evidence type="ECO:0000313" key="4">
    <source>
        <dbReference type="Proteomes" id="UP000199155"/>
    </source>
</evidence>
<name>A0A1G9GQH8_9ACTN</name>
<proteinExistence type="predicted"/>
<reference evidence="3 4" key="1">
    <citation type="submission" date="2016-10" db="EMBL/GenBank/DDBJ databases">
        <authorList>
            <person name="de Groot N.N."/>
        </authorList>
    </citation>
    <scope>NUCLEOTIDE SEQUENCE [LARGE SCALE GENOMIC DNA]</scope>
    <source>
        <strain evidence="3 4">CGMCC 4.5727</strain>
    </source>
</reference>
<keyword evidence="2" id="KW-1133">Transmembrane helix</keyword>
<protein>
    <submittedName>
        <fullName evidence="3">Uncharacterized protein</fullName>
    </submittedName>
</protein>
<dbReference type="EMBL" id="FNFF01000016">
    <property type="protein sequence ID" value="SDL02914.1"/>
    <property type="molecule type" value="Genomic_DNA"/>
</dbReference>